<proteinExistence type="predicted"/>
<evidence type="ECO:0000313" key="1">
    <source>
        <dbReference type="EMBL" id="THH06781.1"/>
    </source>
</evidence>
<comment type="caution">
    <text evidence="1">The sequence shown here is derived from an EMBL/GenBank/DDBJ whole genome shotgun (WGS) entry which is preliminary data.</text>
</comment>
<reference evidence="1 2" key="1">
    <citation type="submission" date="2019-02" db="EMBL/GenBank/DDBJ databases">
        <title>Genome sequencing of the rare red list fungi Phellinidium pouzarii.</title>
        <authorList>
            <person name="Buettner E."/>
            <person name="Kellner H."/>
        </authorList>
    </citation>
    <scope>NUCLEOTIDE SEQUENCE [LARGE SCALE GENOMIC DNA]</scope>
    <source>
        <strain evidence="1 2">DSM 108285</strain>
    </source>
</reference>
<organism evidence="1 2">
    <name type="scientific">Phellinidium pouzarii</name>
    <dbReference type="NCBI Taxonomy" id="167371"/>
    <lineage>
        <taxon>Eukaryota</taxon>
        <taxon>Fungi</taxon>
        <taxon>Dikarya</taxon>
        <taxon>Basidiomycota</taxon>
        <taxon>Agaricomycotina</taxon>
        <taxon>Agaricomycetes</taxon>
        <taxon>Hymenochaetales</taxon>
        <taxon>Hymenochaetaceae</taxon>
        <taxon>Phellinidium</taxon>
    </lineage>
</organism>
<dbReference type="AlphaFoldDB" id="A0A4S4L734"/>
<accession>A0A4S4L734</accession>
<dbReference type="EMBL" id="SGPK01000176">
    <property type="protein sequence ID" value="THH06781.1"/>
    <property type="molecule type" value="Genomic_DNA"/>
</dbReference>
<keyword evidence="2" id="KW-1185">Reference proteome</keyword>
<dbReference type="SUPFAM" id="SSF50978">
    <property type="entry name" value="WD40 repeat-like"/>
    <property type="match status" value="1"/>
</dbReference>
<gene>
    <name evidence="1" type="ORF">EW145_g3852</name>
</gene>
<protein>
    <submittedName>
        <fullName evidence="1">Uncharacterized protein</fullName>
    </submittedName>
</protein>
<sequence>MPDGGEDRTLLTCFADGYVMRVILQKKPFLVSSHPALDILYTSADIIESLSLSENFSFTLSGSGNGVLRNTLTGTTSEIHINEKSWSSYISASDSPYVALGTSSTTPLAIYPIQESALSPNPSTFLSSIRTQDSRGPSARESSAVYGITGPPPSFPGHPGQIVVSGWFDGRAAATRPPALAPILTLSDPWATESIYSVAVGGGTGHTVAAGTARHSVVAFWDVRKPRDGWSVHAPGNDASPVYALALESARIFGATQSRAFVCDFSGGIGAETYPPLGSPASSAPRGSRRVDDSLRTVDGVHYQVTQYLHKNPMAVN</sequence>
<dbReference type="OrthoDB" id="1259151at2759"/>
<name>A0A4S4L734_9AGAM</name>
<dbReference type="InterPro" id="IPR036322">
    <property type="entry name" value="WD40_repeat_dom_sf"/>
</dbReference>
<dbReference type="Proteomes" id="UP000308199">
    <property type="component" value="Unassembled WGS sequence"/>
</dbReference>
<evidence type="ECO:0000313" key="2">
    <source>
        <dbReference type="Proteomes" id="UP000308199"/>
    </source>
</evidence>